<keyword evidence="4" id="KW-0378">Hydrolase</keyword>
<dbReference type="PANTHER" id="PTHR47765">
    <property type="entry name" value="3'-5' EXONUCLEASE DOMAIN-CONTAINING PROTEIN"/>
    <property type="match status" value="1"/>
</dbReference>
<dbReference type="InterPro" id="IPR036397">
    <property type="entry name" value="RNaseH_sf"/>
</dbReference>
<evidence type="ECO:0000256" key="1">
    <source>
        <dbReference type="SAM" id="MobiDB-lite"/>
    </source>
</evidence>
<dbReference type="InterPro" id="IPR002562">
    <property type="entry name" value="3'-5'_exonuclease_dom"/>
</dbReference>
<protein>
    <submittedName>
        <fullName evidence="4">Exonuclease mut-7</fullName>
    </submittedName>
</protein>
<dbReference type="GO" id="GO:0003676">
    <property type="term" value="F:nucleic acid binding"/>
    <property type="evidence" value="ECO:0007669"/>
    <property type="project" value="InterPro"/>
</dbReference>
<dbReference type="OrthoDB" id="18193at2759"/>
<evidence type="ECO:0000313" key="3">
    <source>
        <dbReference type="EMBL" id="KAH7639280.1"/>
    </source>
</evidence>
<sequence length="692" mass="82792">MESNEMIKNNNNDDDDDSPKENVGTTVTPIILPIIDPEQYKLSESYMNDRNEFQQFIENNQNSEMAIVEYLEKYSQTNLNQFFHSLLYIIEWACTNHKHWLELYLANINDIIMNRLKLPSHLSDDKQKDDDEKIFTLTYREHFIQLHYEFFDLYFRFHRCITSFTYLTSLFPTLKWLMMNRSKQVGHYLCVLMARTPQPDTIEHIYDMIFELDICDDKSIYYDAMIIVFIKCDGSFRMMQKQQNRYDKEIFENFLRLLDECLLDDRKLYNYYQHYGLEEYPKRTQKMIKRFINRVHYNFDDINLFNPNCTPRHIETSNWENLAYLIKLRFRMKNISLDAFYELSKKLIDNSLEIETKFISCLRKLGPIEVKKYYDYIRNNDLSRPTCQPFVCNRNFLLDSIQFTNNNINNNFNHHNANYNDNNHTHNDWSRRYQYYIGKPDENFQIHFISDEQSLYNMIHVHLPRDNVMAIDAEWLPIFSYRRQKISIIQIALRNICFIIDLVDFNSVKSEEFRRLWCQEFCDKYLPNPEYIKIGYGITQDLDILSYSTGQTSNILLNGKCDLVRPARSLVQFLAEQSCLHYPKLTAQIKRSVTVLKSSQSNNGEGGSNGNGQFQGLSMLTYLMFGRSLNKLERQSDWNRRPLRHSQLLYAALDAYCLIDIYDKLRFIGQQFHFQDVSDFLQHVMTVARVDN</sequence>
<reference evidence="4" key="4">
    <citation type="journal article" date="2022" name="Res Sq">
        <title>Comparative Genomics Reveals Insights into the Divergent Evolution of Astigmatic Mites and Household Pest Adaptations.</title>
        <authorList>
            <person name="Xiong Q."/>
            <person name="Wan A.T.-Y."/>
            <person name="Liu X.-Y."/>
            <person name="Fung C.S.-H."/>
            <person name="Xiao X."/>
            <person name="Malainual N."/>
            <person name="Hou J."/>
            <person name="Wang L."/>
            <person name="Wang M."/>
            <person name="Yang K."/>
            <person name="Cui Y."/>
            <person name="Leung E."/>
            <person name="Nong W."/>
            <person name="Shin S.-K."/>
            <person name="Au S."/>
            <person name="Jeong K.Y."/>
            <person name="Chew F.T."/>
            <person name="Hui J."/>
            <person name="Leung T.F."/>
            <person name="Tungtrongchitr A."/>
            <person name="Zhong N."/>
            <person name="Liu Z."/>
            <person name="Tsui S."/>
        </authorList>
    </citation>
    <scope>NUCLEOTIDE SEQUENCE</scope>
    <source>
        <strain evidence="4">Derf</strain>
        <tissue evidence="4">Whole organism</tissue>
    </source>
</reference>
<dbReference type="Proteomes" id="UP000790347">
    <property type="component" value="Unassembled WGS sequence"/>
</dbReference>
<keyword evidence="5" id="KW-1185">Reference proteome</keyword>
<dbReference type="GO" id="GO:0008408">
    <property type="term" value="F:3'-5' exonuclease activity"/>
    <property type="evidence" value="ECO:0007669"/>
    <property type="project" value="InterPro"/>
</dbReference>
<proteinExistence type="predicted"/>
<dbReference type="EMBL" id="SDOV01000007">
    <property type="protein sequence ID" value="KAH7639280.1"/>
    <property type="molecule type" value="Genomic_DNA"/>
</dbReference>
<gene>
    <name evidence="4" type="primary">EXD3</name>
    <name evidence="4" type="ORF">DERF_005760</name>
    <name evidence="3" type="ORF">HUG17_3313</name>
</gene>
<dbReference type="Proteomes" id="UP000828236">
    <property type="component" value="Unassembled WGS sequence"/>
</dbReference>
<reference evidence="4" key="1">
    <citation type="submission" date="2013-05" db="EMBL/GenBank/DDBJ databases">
        <authorList>
            <person name="Yim A.K.Y."/>
            <person name="Chan T.F."/>
            <person name="Ji K.M."/>
            <person name="Liu X.Y."/>
            <person name="Zhou J.W."/>
            <person name="Li R.Q."/>
            <person name="Yang K.Y."/>
            <person name="Li J."/>
            <person name="Li M."/>
            <person name="Law P.T.W."/>
            <person name="Wu Y.L."/>
            <person name="Cai Z.L."/>
            <person name="Qin H."/>
            <person name="Bao Y."/>
            <person name="Leung R.K.K."/>
            <person name="Ng P.K.S."/>
            <person name="Zou J."/>
            <person name="Zhong X.J."/>
            <person name="Ran P.X."/>
            <person name="Zhong N.S."/>
            <person name="Liu Z.G."/>
            <person name="Tsui S.K.W."/>
        </authorList>
    </citation>
    <scope>NUCLEOTIDE SEQUENCE</scope>
    <source>
        <strain evidence="4">Derf</strain>
        <tissue evidence="4">Whole organism</tissue>
    </source>
</reference>
<reference evidence="3" key="2">
    <citation type="submission" date="2020-06" db="EMBL/GenBank/DDBJ databases">
        <authorList>
            <person name="Ji K."/>
            <person name="Li J."/>
        </authorList>
    </citation>
    <scope>NUCLEOTIDE SEQUENCE</scope>
    <source>
        <strain evidence="3">JKM2019</strain>
        <tissue evidence="3">Whole body</tissue>
    </source>
</reference>
<accession>A0A922L6I0</accession>
<keyword evidence="4" id="KW-0269">Exonuclease</keyword>
<keyword evidence="4" id="KW-0540">Nuclease</keyword>
<name>A0A922L6I0_DERFA</name>
<dbReference type="Pfam" id="PF01612">
    <property type="entry name" value="DNA_pol_A_exo1"/>
    <property type="match status" value="1"/>
</dbReference>
<feature type="domain" description="3'-5' exonuclease" evidence="2">
    <location>
        <begin position="447"/>
        <end position="666"/>
    </location>
</feature>
<dbReference type="EMBL" id="ASGP02000002">
    <property type="protein sequence ID" value="KAH9522161.1"/>
    <property type="molecule type" value="Genomic_DNA"/>
</dbReference>
<dbReference type="GO" id="GO:0006139">
    <property type="term" value="P:nucleobase-containing compound metabolic process"/>
    <property type="evidence" value="ECO:0007669"/>
    <property type="project" value="InterPro"/>
</dbReference>
<dbReference type="SUPFAM" id="SSF53098">
    <property type="entry name" value="Ribonuclease H-like"/>
    <property type="match status" value="1"/>
</dbReference>
<dbReference type="InterPro" id="IPR052408">
    <property type="entry name" value="Exonuclease_MUT-7-like"/>
</dbReference>
<evidence type="ECO:0000259" key="2">
    <source>
        <dbReference type="Pfam" id="PF01612"/>
    </source>
</evidence>
<comment type="caution">
    <text evidence="4">The sequence shown here is derived from an EMBL/GenBank/DDBJ whole genome shotgun (WGS) entry which is preliminary data.</text>
</comment>
<reference evidence="3" key="3">
    <citation type="journal article" date="2021" name="World Allergy Organ. J.">
        <title>Chromosome-level assembly of Dermatophagoides farinae genome and transcriptome reveals two novel allergens Der f 37 and Der f 39.</title>
        <authorList>
            <person name="Chen J."/>
            <person name="Cai Z."/>
            <person name="Fan D."/>
            <person name="Hu J."/>
            <person name="Hou Y."/>
            <person name="He Y."/>
            <person name="Zhang Z."/>
            <person name="Zhao Z."/>
            <person name="Gao P."/>
            <person name="Hu W."/>
            <person name="Sun J."/>
            <person name="Li J."/>
            <person name="Ji K."/>
        </authorList>
    </citation>
    <scope>NUCLEOTIDE SEQUENCE</scope>
    <source>
        <strain evidence="3">JKM2019</strain>
    </source>
</reference>
<feature type="region of interest" description="Disordered" evidence="1">
    <location>
        <begin position="1"/>
        <end position="24"/>
    </location>
</feature>
<dbReference type="InterPro" id="IPR012337">
    <property type="entry name" value="RNaseH-like_sf"/>
</dbReference>
<dbReference type="Gene3D" id="3.30.420.10">
    <property type="entry name" value="Ribonuclease H-like superfamily/Ribonuclease H"/>
    <property type="match status" value="1"/>
</dbReference>
<evidence type="ECO:0000313" key="5">
    <source>
        <dbReference type="Proteomes" id="UP000790347"/>
    </source>
</evidence>
<dbReference type="PANTHER" id="PTHR47765:SF2">
    <property type="entry name" value="EXONUCLEASE MUT-7 HOMOLOG"/>
    <property type="match status" value="1"/>
</dbReference>
<organism evidence="4 5">
    <name type="scientific">Dermatophagoides farinae</name>
    <name type="common">American house dust mite</name>
    <dbReference type="NCBI Taxonomy" id="6954"/>
    <lineage>
        <taxon>Eukaryota</taxon>
        <taxon>Metazoa</taxon>
        <taxon>Ecdysozoa</taxon>
        <taxon>Arthropoda</taxon>
        <taxon>Chelicerata</taxon>
        <taxon>Arachnida</taxon>
        <taxon>Acari</taxon>
        <taxon>Acariformes</taxon>
        <taxon>Sarcoptiformes</taxon>
        <taxon>Astigmata</taxon>
        <taxon>Psoroptidia</taxon>
        <taxon>Analgoidea</taxon>
        <taxon>Pyroglyphidae</taxon>
        <taxon>Dermatophagoidinae</taxon>
        <taxon>Dermatophagoides</taxon>
    </lineage>
</organism>
<evidence type="ECO:0000313" key="4">
    <source>
        <dbReference type="EMBL" id="KAH9522161.1"/>
    </source>
</evidence>
<dbReference type="AlphaFoldDB" id="A0A922L6I0"/>